<evidence type="ECO:0000313" key="2">
    <source>
        <dbReference type="EMBL" id="CAG7874771.1"/>
    </source>
</evidence>
<dbReference type="AlphaFoldDB" id="A0A8D9GB62"/>
<name>A0A8D9GB62_BRACM</name>
<protein>
    <recommendedName>
        <fullName evidence="4">Retrotransposon gag domain-containing protein</fullName>
    </recommendedName>
</protein>
<organism evidence="2 3">
    <name type="scientific">Brassica campestris</name>
    <name type="common">Field mustard</name>
    <dbReference type="NCBI Taxonomy" id="3711"/>
    <lineage>
        <taxon>Eukaryota</taxon>
        <taxon>Viridiplantae</taxon>
        <taxon>Streptophyta</taxon>
        <taxon>Embryophyta</taxon>
        <taxon>Tracheophyta</taxon>
        <taxon>Spermatophyta</taxon>
        <taxon>Magnoliopsida</taxon>
        <taxon>eudicotyledons</taxon>
        <taxon>Gunneridae</taxon>
        <taxon>Pentapetalae</taxon>
        <taxon>rosids</taxon>
        <taxon>malvids</taxon>
        <taxon>Brassicales</taxon>
        <taxon>Brassicaceae</taxon>
        <taxon>Brassiceae</taxon>
        <taxon>Brassica</taxon>
    </lineage>
</organism>
<sequence>IRELADSVYLQQRDRSSRRQPSEDGTTKADGNSSAEEVQHRGNRFDRTNMFPRLQNLRQGSRSVDDYAEEFSLLLSKEILDIEVQLLRDVMSQFHPLTVAEAHRRAVAVVPEDASSHVDENVKDKDVEEELSPVPITTTTTVELEIVLNDGEFGVQVWILFRSDQTVRDIRDRIAWFRPEDKKDYYLKSDTGVEYRDLDTTVRRITSGSFGSKILHQMYST</sequence>
<accession>A0A8D9GB62</accession>
<reference evidence="2 3" key="1">
    <citation type="submission" date="2021-07" db="EMBL/GenBank/DDBJ databases">
        <authorList>
            <consortium name="Genoscope - CEA"/>
            <person name="William W."/>
        </authorList>
    </citation>
    <scope>NUCLEOTIDE SEQUENCE [LARGE SCALE GENOMIC DNA]</scope>
</reference>
<evidence type="ECO:0000313" key="3">
    <source>
        <dbReference type="Proteomes" id="UP000694005"/>
    </source>
</evidence>
<feature type="region of interest" description="Disordered" evidence="1">
    <location>
        <begin position="10"/>
        <end position="50"/>
    </location>
</feature>
<dbReference type="Gramene" id="A05p12920.2_BraZ1">
    <property type="protein sequence ID" value="A05p12920.2_BraZ1.CDS"/>
    <property type="gene ID" value="A05g12920.2_BraZ1"/>
</dbReference>
<feature type="non-terminal residue" evidence="2">
    <location>
        <position position="221"/>
    </location>
</feature>
<dbReference type="EMBL" id="LS974621">
    <property type="protein sequence ID" value="CAG7874771.1"/>
    <property type="molecule type" value="Genomic_DNA"/>
</dbReference>
<gene>
    <name evidence="2" type="ORF">BRAPAZ1V2_A05P12920.2</name>
</gene>
<feature type="compositionally biased region" description="Basic and acidic residues" evidence="1">
    <location>
        <begin position="12"/>
        <end position="27"/>
    </location>
</feature>
<feature type="compositionally biased region" description="Basic and acidic residues" evidence="1">
    <location>
        <begin position="37"/>
        <end position="47"/>
    </location>
</feature>
<proteinExistence type="predicted"/>
<dbReference type="Proteomes" id="UP000694005">
    <property type="component" value="Chromosome A05"/>
</dbReference>
<evidence type="ECO:0000256" key="1">
    <source>
        <dbReference type="SAM" id="MobiDB-lite"/>
    </source>
</evidence>
<evidence type="ECO:0008006" key="4">
    <source>
        <dbReference type="Google" id="ProtNLM"/>
    </source>
</evidence>